<evidence type="ECO:0000313" key="1">
    <source>
        <dbReference type="EMBL" id="GBL74955.1"/>
    </source>
</evidence>
<protein>
    <submittedName>
        <fullName evidence="1">Uncharacterized protein</fullName>
    </submittedName>
</protein>
<evidence type="ECO:0000313" key="2">
    <source>
        <dbReference type="Proteomes" id="UP000499080"/>
    </source>
</evidence>
<organism evidence="1 2">
    <name type="scientific">Araneus ventricosus</name>
    <name type="common">Orbweaver spider</name>
    <name type="synonym">Epeira ventricosa</name>
    <dbReference type="NCBI Taxonomy" id="182803"/>
    <lineage>
        <taxon>Eukaryota</taxon>
        <taxon>Metazoa</taxon>
        <taxon>Ecdysozoa</taxon>
        <taxon>Arthropoda</taxon>
        <taxon>Chelicerata</taxon>
        <taxon>Arachnida</taxon>
        <taxon>Araneae</taxon>
        <taxon>Araneomorphae</taxon>
        <taxon>Entelegynae</taxon>
        <taxon>Araneoidea</taxon>
        <taxon>Araneidae</taxon>
        <taxon>Araneus</taxon>
    </lineage>
</organism>
<sequence length="57" mass="6337">RDPGSKPDSNEDLPCMGTVASYPVAIARKLGEWLQLRCRPGHLTTVQNILKKVLLCF</sequence>
<proteinExistence type="predicted"/>
<dbReference type="EMBL" id="BGPR01230882">
    <property type="protein sequence ID" value="GBL74955.1"/>
    <property type="molecule type" value="Genomic_DNA"/>
</dbReference>
<comment type="caution">
    <text evidence="1">The sequence shown here is derived from an EMBL/GenBank/DDBJ whole genome shotgun (WGS) entry which is preliminary data.</text>
</comment>
<dbReference type="Proteomes" id="UP000499080">
    <property type="component" value="Unassembled WGS sequence"/>
</dbReference>
<reference evidence="1 2" key="1">
    <citation type="journal article" date="2019" name="Sci. Rep.">
        <title>Orb-weaving spider Araneus ventricosus genome elucidates the spidroin gene catalogue.</title>
        <authorList>
            <person name="Kono N."/>
            <person name="Nakamura H."/>
            <person name="Ohtoshi R."/>
            <person name="Moran D.A.P."/>
            <person name="Shinohara A."/>
            <person name="Yoshida Y."/>
            <person name="Fujiwara M."/>
            <person name="Mori M."/>
            <person name="Tomita M."/>
            <person name="Arakawa K."/>
        </authorList>
    </citation>
    <scope>NUCLEOTIDE SEQUENCE [LARGE SCALE GENOMIC DNA]</scope>
</reference>
<feature type="non-terminal residue" evidence="1">
    <location>
        <position position="1"/>
    </location>
</feature>
<dbReference type="AlphaFoldDB" id="A0A4Y2A6F4"/>
<name>A0A4Y2A6F4_ARAVE</name>
<keyword evidence="2" id="KW-1185">Reference proteome</keyword>
<gene>
    <name evidence="1" type="ORF">AVEN_271738_1</name>
</gene>
<accession>A0A4Y2A6F4</accession>